<keyword evidence="1" id="KW-0378">Hydrolase</keyword>
<dbReference type="Gene3D" id="1.25.40.20">
    <property type="entry name" value="Ankyrin repeat-containing domain"/>
    <property type="match status" value="1"/>
</dbReference>
<reference evidence="3" key="1">
    <citation type="submission" date="2023-03" db="EMBL/GenBank/DDBJ databases">
        <authorList>
            <person name="Steffen K."/>
            <person name="Cardenas P."/>
        </authorList>
    </citation>
    <scope>NUCLEOTIDE SEQUENCE</scope>
</reference>
<organism evidence="3 4">
    <name type="scientific">Geodia barretti</name>
    <name type="common">Barrett's horny sponge</name>
    <dbReference type="NCBI Taxonomy" id="519541"/>
    <lineage>
        <taxon>Eukaryota</taxon>
        <taxon>Metazoa</taxon>
        <taxon>Porifera</taxon>
        <taxon>Demospongiae</taxon>
        <taxon>Heteroscleromorpha</taxon>
        <taxon>Tetractinellida</taxon>
        <taxon>Astrophorina</taxon>
        <taxon>Geodiidae</taxon>
        <taxon>Geodia</taxon>
    </lineage>
</organism>
<dbReference type="GO" id="GO:2000304">
    <property type="term" value="P:positive regulation of ceramide biosynthetic process"/>
    <property type="evidence" value="ECO:0007669"/>
    <property type="project" value="TreeGrafter"/>
</dbReference>
<dbReference type="SUPFAM" id="SSF48403">
    <property type="entry name" value="Ankyrin repeat"/>
    <property type="match status" value="1"/>
</dbReference>
<dbReference type="GO" id="GO:0047499">
    <property type="term" value="F:calcium-independent phospholipase A2 activity"/>
    <property type="evidence" value="ECO:0007669"/>
    <property type="project" value="InterPro"/>
</dbReference>
<comment type="caution">
    <text evidence="3">The sequence shown here is derived from an EMBL/GenBank/DDBJ whole genome shotgun (WGS) entry which is preliminary data.</text>
</comment>
<gene>
    <name evidence="3" type="ORF">GBAR_LOCUS17000</name>
</gene>
<evidence type="ECO:0000256" key="2">
    <source>
        <dbReference type="PROSITE-ProRule" id="PRU00023"/>
    </source>
</evidence>
<feature type="repeat" description="ANK" evidence="2">
    <location>
        <begin position="71"/>
        <end position="103"/>
    </location>
</feature>
<dbReference type="Proteomes" id="UP001174909">
    <property type="component" value="Unassembled WGS sequence"/>
</dbReference>
<dbReference type="GO" id="GO:0052816">
    <property type="term" value="F:long-chain fatty acyl-CoA hydrolase activity"/>
    <property type="evidence" value="ECO:0007669"/>
    <property type="project" value="TreeGrafter"/>
</dbReference>
<dbReference type="EMBL" id="CASHTH010002452">
    <property type="protein sequence ID" value="CAI8029957.1"/>
    <property type="molecule type" value="Genomic_DNA"/>
</dbReference>
<dbReference type="PANTHER" id="PTHR24139">
    <property type="entry name" value="CALCIUM-INDEPENDENT PHOSPHOLIPASE A2"/>
    <property type="match status" value="1"/>
</dbReference>
<dbReference type="AlphaFoldDB" id="A0AA35SJ67"/>
<accession>A0AA35SJ67</accession>
<keyword evidence="4" id="KW-1185">Reference proteome</keyword>
<dbReference type="InterPro" id="IPR036770">
    <property type="entry name" value="Ankyrin_rpt-contain_sf"/>
</dbReference>
<evidence type="ECO:0000313" key="3">
    <source>
        <dbReference type="EMBL" id="CAI8029957.1"/>
    </source>
</evidence>
<dbReference type="Pfam" id="PF12796">
    <property type="entry name" value="Ank_2"/>
    <property type="match status" value="1"/>
</dbReference>
<dbReference type="PANTHER" id="PTHR24139:SF34">
    <property type="entry name" value="85_88 KDA CALCIUM-INDEPENDENT PHOSPHOLIPASE A2"/>
    <property type="match status" value="1"/>
</dbReference>
<dbReference type="GO" id="GO:0005739">
    <property type="term" value="C:mitochondrion"/>
    <property type="evidence" value="ECO:0007669"/>
    <property type="project" value="TreeGrafter"/>
</dbReference>
<protein>
    <submittedName>
        <fullName evidence="3">85/88 kDa calcium-independent phospholipase A2</fullName>
    </submittedName>
</protein>
<evidence type="ECO:0000313" key="4">
    <source>
        <dbReference type="Proteomes" id="UP001174909"/>
    </source>
</evidence>
<proteinExistence type="predicted"/>
<sequence>MTARLLKQIQRAKSAEKVQKFLKELPDHNEANENGDTLLHAFVRRRDKYSQDCLLALLVYGQCDVDGGNHQGFTPLHIAAELNDLPAAKALVAFGCEVNSLNPDDETPLDIARRCYPDGDIVTLLVSVGGQTAHDQPHPFHGAEQRVRSSRVHTRVCGDLCTADLCDLKI</sequence>
<dbReference type="InterPro" id="IPR047148">
    <property type="entry name" value="PLPL9"/>
</dbReference>
<dbReference type="PROSITE" id="PS50088">
    <property type="entry name" value="ANK_REPEAT"/>
    <property type="match status" value="1"/>
</dbReference>
<dbReference type="InterPro" id="IPR002110">
    <property type="entry name" value="Ankyrin_rpt"/>
</dbReference>
<name>A0AA35SJ67_GEOBA</name>
<dbReference type="PROSITE" id="PS50297">
    <property type="entry name" value="ANK_REP_REGION"/>
    <property type="match status" value="1"/>
</dbReference>
<dbReference type="SMART" id="SM00248">
    <property type="entry name" value="ANK"/>
    <property type="match status" value="3"/>
</dbReference>
<evidence type="ECO:0000256" key="1">
    <source>
        <dbReference type="ARBA" id="ARBA00022801"/>
    </source>
</evidence>
<keyword evidence="2" id="KW-0040">ANK repeat</keyword>